<organism evidence="7 8">
    <name type="scientific">Marinactinospora rubrisoli</name>
    <dbReference type="NCBI Taxonomy" id="2715399"/>
    <lineage>
        <taxon>Bacteria</taxon>
        <taxon>Bacillati</taxon>
        <taxon>Actinomycetota</taxon>
        <taxon>Actinomycetes</taxon>
        <taxon>Streptosporangiales</taxon>
        <taxon>Nocardiopsidaceae</taxon>
        <taxon>Marinactinospora</taxon>
    </lineage>
</organism>
<gene>
    <name evidence="7" type="ORF">ACFQRF_17165</name>
</gene>
<reference evidence="8" key="1">
    <citation type="journal article" date="2019" name="Int. J. Syst. Evol. Microbiol.">
        <title>The Global Catalogue of Microorganisms (GCM) 10K type strain sequencing project: providing services to taxonomists for standard genome sequencing and annotation.</title>
        <authorList>
            <consortium name="The Broad Institute Genomics Platform"/>
            <consortium name="The Broad Institute Genome Sequencing Center for Infectious Disease"/>
            <person name="Wu L."/>
            <person name="Ma J."/>
        </authorList>
    </citation>
    <scope>NUCLEOTIDE SEQUENCE [LARGE SCALE GENOMIC DNA]</scope>
    <source>
        <strain evidence="8">CGMCC 4.7382</strain>
    </source>
</reference>
<sequence length="259" mass="27551">MNAELYAPERHQEILTRARERGRINVRRLAQALEVAPETIRRDLAALERHGMLRRVHGGAMPVDPAWPPPFGPLADEGDAATSTVEERVARTALATIPDSGAILLDAGSITPRLAALLPRDRDLTVITASLHVAALVADRPGIHLHVLGGRVLGRSPAATGPWTISGLDDLWADVAFLEADGITPDGVTATDPDRADVQRSLLRAARRAVVLADHSKFGGEEPAAVTTLDAVDRVVSDTDLDPQMAEAITAAGTRIELA</sequence>
<dbReference type="PRINTS" id="PR00037">
    <property type="entry name" value="HTHLACR"/>
</dbReference>
<dbReference type="SMART" id="SM00420">
    <property type="entry name" value="HTH_DEOR"/>
    <property type="match status" value="1"/>
</dbReference>
<evidence type="ECO:0000256" key="3">
    <source>
        <dbReference type="ARBA" id="ARBA00023015"/>
    </source>
</evidence>
<comment type="function">
    <text evidence="5">Repressor of the lactose catabolism operon. Galactose-6-phosphate is the inducer.</text>
</comment>
<dbReference type="InterPro" id="IPR036388">
    <property type="entry name" value="WH-like_DNA-bd_sf"/>
</dbReference>
<dbReference type="SUPFAM" id="SSF46785">
    <property type="entry name" value="Winged helix' DNA-binding domain"/>
    <property type="match status" value="1"/>
</dbReference>
<evidence type="ECO:0000313" key="8">
    <source>
        <dbReference type="Proteomes" id="UP001596540"/>
    </source>
</evidence>
<dbReference type="SUPFAM" id="SSF100950">
    <property type="entry name" value="NagB/RpiA/CoA transferase-like"/>
    <property type="match status" value="1"/>
</dbReference>
<dbReference type="PANTHER" id="PTHR30363:SF4">
    <property type="entry name" value="GLYCEROL-3-PHOSPHATE REGULON REPRESSOR"/>
    <property type="match status" value="1"/>
</dbReference>
<evidence type="ECO:0000256" key="2">
    <source>
        <dbReference type="ARBA" id="ARBA00022491"/>
    </source>
</evidence>
<dbReference type="PANTHER" id="PTHR30363">
    <property type="entry name" value="HTH-TYPE TRANSCRIPTIONAL REGULATOR SRLR-RELATED"/>
    <property type="match status" value="1"/>
</dbReference>
<proteinExistence type="predicted"/>
<dbReference type="PROSITE" id="PS51000">
    <property type="entry name" value="HTH_DEOR_2"/>
    <property type="match status" value="1"/>
</dbReference>
<evidence type="ECO:0000259" key="6">
    <source>
        <dbReference type="PROSITE" id="PS51000"/>
    </source>
</evidence>
<dbReference type="InterPro" id="IPR050313">
    <property type="entry name" value="Carb_Metab_HTH_regulators"/>
</dbReference>
<protein>
    <recommendedName>
        <fullName evidence="1">Lactose phosphotransferase system repressor</fullName>
    </recommendedName>
</protein>
<dbReference type="InterPro" id="IPR036390">
    <property type="entry name" value="WH_DNA-bd_sf"/>
</dbReference>
<dbReference type="InterPro" id="IPR037171">
    <property type="entry name" value="NagB/RpiA_transferase-like"/>
</dbReference>
<dbReference type="InterPro" id="IPR001034">
    <property type="entry name" value="DeoR_HTH"/>
</dbReference>
<comment type="caution">
    <text evidence="7">The sequence shown here is derived from an EMBL/GenBank/DDBJ whole genome shotgun (WGS) entry which is preliminary data.</text>
</comment>
<keyword evidence="8" id="KW-1185">Reference proteome</keyword>
<dbReference type="SMART" id="SM01134">
    <property type="entry name" value="DeoRC"/>
    <property type="match status" value="1"/>
</dbReference>
<dbReference type="Gene3D" id="1.10.10.10">
    <property type="entry name" value="Winged helix-like DNA-binding domain superfamily/Winged helix DNA-binding domain"/>
    <property type="match status" value="1"/>
</dbReference>
<dbReference type="GO" id="GO:0003677">
    <property type="term" value="F:DNA binding"/>
    <property type="evidence" value="ECO:0007669"/>
    <property type="project" value="UniProtKB-KW"/>
</dbReference>
<dbReference type="Pfam" id="PF00455">
    <property type="entry name" value="DeoRC"/>
    <property type="match status" value="1"/>
</dbReference>
<keyword evidence="4" id="KW-0804">Transcription</keyword>
<evidence type="ECO:0000256" key="1">
    <source>
        <dbReference type="ARBA" id="ARBA00021390"/>
    </source>
</evidence>
<evidence type="ECO:0000256" key="4">
    <source>
        <dbReference type="ARBA" id="ARBA00023163"/>
    </source>
</evidence>
<keyword evidence="3" id="KW-0805">Transcription regulation</keyword>
<keyword evidence="7" id="KW-0238">DNA-binding</keyword>
<evidence type="ECO:0000256" key="5">
    <source>
        <dbReference type="ARBA" id="ARBA00024937"/>
    </source>
</evidence>
<dbReference type="InterPro" id="IPR014036">
    <property type="entry name" value="DeoR-like_C"/>
</dbReference>
<name>A0ABW2KJB7_9ACTN</name>
<feature type="domain" description="HTH deoR-type" evidence="6">
    <location>
        <begin position="7"/>
        <end position="62"/>
    </location>
</feature>
<keyword evidence="2" id="KW-0678">Repressor</keyword>
<dbReference type="EMBL" id="JBHTBH010000008">
    <property type="protein sequence ID" value="MFC7329465.1"/>
    <property type="molecule type" value="Genomic_DNA"/>
</dbReference>
<dbReference type="Proteomes" id="UP001596540">
    <property type="component" value="Unassembled WGS sequence"/>
</dbReference>
<dbReference type="RefSeq" id="WP_379872117.1">
    <property type="nucleotide sequence ID" value="NZ_JBHTBH010000008.1"/>
</dbReference>
<evidence type="ECO:0000313" key="7">
    <source>
        <dbReference type="EMBL" id="MFC7329465.1"/>
    </source>
</evidence>
<dbReference type="Pfam" id="PF08220">
    <property type="entry name" value="HTH_DeoR"/>
    <property type="match status" value="1"/>
</dbReference>
<accession>A0ABW2KJB7</accession>
<dbReference type="Gene3D" id="3.40.50.1360">
    <property type="match status" value="1"/>
</dbReference>